<name>A0A1H7ANS0_9MICO</name>
<dbReference type="RefSeq" id="WP_042215864.1">
    <property type="nucleotide sequence ID" value="NZ_BBLU01000014.1"/>
</dbReference>
<dbReference type="OrthoDB" id="9804819at2"/>
<dbReference type="CDD" id="cd03230">
    <property type="entry name" value="ABC_DR_subfamily_A"/>
    <property type="match status" value="1"/>
</dbReference>
<gene>
    <name evidence="4" type="ORF">SAMN05421637_2510</name>
</gene>
<dbReference type="PANTHER" id="PTHR43038:SF3">
    <property type="entry name" value="ABC TRANSPORTER G FAMILY MEMBER 20 ISOFORM X1"/>
    <property type="match status" value="1"/>
</dbReference>
<dbReference type="SUPFAM" id="SSF52540">
    <property type="entry name" value="P-loop containing nucleoside triphosphate hydrolases"/>
    <property type="match status" value="1"/>
</dbReference>
<reference evidence="5" key="1">
    <citation type="submission" date="2016-10" db="EMBL/GenBank/DDBJ databases">
        <authorList>
            <person name="Varghese N."/>
        </authorList>
    </citation>
    <scope>NUCLEOTIDE SEQUENCE [LARGE SCALE GENOMIC DNA]</scope>
    <source>
        <strain evidence="5">DSM 24868</strain>
    </source>
</reference>
<dbReference type="PANTHER" id="PTHR43038">
    <property type="entry name" value="ATP-BINDING CASSETTE, SUB-FAMILY H, MEMBER 1"/>
    <property type="match status" value="1"/>
</dbReference>
<keyword evidence="5" id="KW-1185">Reference proteome</keyword>
<dbReference type="STRING" id="1043493.SAMN05421637_2510"/>
<evidence type="ECO:0000256" key="2">
    <source>
        <dbReference type="ARBA" id="ARBA00022840"/>
    </source>
</evidence>
<keyword evidence="1" id="KW-0547">Nucleotide-binding</keyword>
<keyword evidence="2 4" id="KW-0067">ATP-binding</keyword>
<dbReference type="GO" id="GO:0016887">
    <property type="term" value="F:ATP hydrolysis activity"/>
    <property type="evidence" value="ECO:0007669"/>
    <property type="project" value="InterPro"/>
</dbReference>
<proteinExistence type="predicted"/>
<dbReference type="SMART" id="SM00382">
    <property type="entry name" value="AAA"/>
    <property type="match status" value="1"/>
</dbReference>
<dbReference type="PROSITE" id="PS50893">
    <property type="entry name" value="ABC_TRANSPORTER_2"/>
    <property type="match status" value="1"/>
</dbReference>
<dbReference type="Pfam" id="PF00005">
    <property type="entry name" value="ABC_tran"/>
    <property type="match status" value="1"/>
</dbReference>
<evidence type="ECO:0000313" key="4">
    <source>
        <dbReference type="EMBL" id="SEJ63712.1"/>
    </source>
</evidence>
<dbReference type="Proteomes" id="UP000183315">
    <property type="component" value="Unassembled WGS sequence"/>
</dbReference>
<evidence type="ECO:0000256" key="1">
    <source>
        <dbReference type="ARBA" id="ARBA00022741"/>
    </source>
</evidence>
<dbReference type="Gene3D" id="3.40.50.300">
    <property type="entry name" value="P-loop containing nucleotide triphosphate hydrolases"/>
    <property type="match status" value="1"/>
</dbReference>
<dbReference type="InterPro" id="IPR003593">
    <property type="entry name" value="AAA+_ATPase"/>
</dbReference>
<dbReference type="EMBL" id="FNZI01000006">
    <property type="protein sequence ID" value="SEJ63712.1"/>
    <property type="molecule type" value="Genomic_DNA"/>
</dbReference>
<feature type="domain" description="ABC transporter" evidence="3">
    <location>
        <begin position="6"/>
        <end position="223"/>
    </location>
</feature>
<evidence type="ECO:0000259" key="3">
    <source>
        <dbReference type="PROSITE" id="PS50893"/>
    </source>
</evidence>
<dbReference type="InterPro" id="IPR003439">
    <property type="entry name" value="ABC_transporter-like_ATP-bd"/>
</dbReference>
<dbReference type="AlphaFoldDB" id="A0A1H7ANS0"/>
<protein>
    <submittedName>
        <fullName evidence="4">ABC-2 type transport system ATP-binding protein/ribosome-dependent ATPase</fullName>
    </submittedName>
</protein>
<accession>A0A1H7ANS0</accession>
<dbReference type="InterPro" id="IPR027417">
    <property type="entry name" value="P-loop_NTPase"/>
</dbReference>
<evidence type="ECO:0000313" key="5">
    <source>
        <dbReference type="Proteomes" id="UP000183315"/>
    </source>
</evidence>
<sequence>MAEPLIHAQDVTRRFGDFTAVDGVSISVAAGEIVGLLGANGAGKTTLIRMILGLLPPSDGALALFGAPPSREGRARLGYVPQGLGLWDDLTVAENLAFVDQAFGSRATAVPDALAGSRDGLVGGIGLGRQRQLAFAAALGHGPELLVLDEPTSGVDPLSRARLWDTVHESAEQGVGVLVTTHYMQEAEQCDRLVLMSQGRAVGEGQLADIVAGTTALAVRTERWQDAFEALDRAGVLVMLSGTHVRAVDADEVRVRAALGGLAAEVEPVGATLEEAMVARERSAG</sequence>
<organism evidence="4 5">
    <name type="scientific">Demequina mangrovi</name>
    <dbReference type="NCBI Taxonomy" id="1043493"/>
    <lineage>
        <taxon>Bacteria</taxon>
        <taxon>Bacillati</taxon>
        <taxon>Actinomycetota</taxon>
        <taxon>Actinomycetes</taxon>
        <taxon>Micrococcales</taxon>
        <taxon>Demequinaceae</taxon>
        <taxon>Demequina</taxon>
    </lineage>
</organism>
<dbReference type="eggNOG" id="COG1131">
    <property type="taxonomic scope" value="Bacteria"/>
</dbReference>
<dbReference type="GO" id="GO:0005524">
    <property type="term" value="F:ATP binding"/>
    <property type="evidence" value="ECO:0007669"/>
    <property type="project" value="UniProtKB-KW"/>
</dbReference>